<dbReference type="GeneID" id="77399981"/>
<gene>
    <name evidence="2" type="ordered locus">MTBMA_c12080</name>
</gene>
<evidence type="ECO:0000313" key="3">
    <source>
        <dbReference type="Proteomes" id="UP000000345"/>
    </source>
</evidence>
<protein>
    <recommendedName>
        <fullName evidence="1">UPF0305 protein MTBMA_c12080</fullName>
    </recommendedName>
</protein>
<name>D9PX50_METTM</name>
<sequence length="178" mass="20841">MIRADEIPEKLTKMELLEMVKKEASSVHIKDVMDASVYLREDAKYMPPREQKEFIERFTRAFFNRIRDIKNDKNIYPGDVDTEKLAEFIGFLDEQLRRARSRPERCFQRIARIITIYVTFVREEPVHPVGTRFPGGLRVRRVGDVFYCPVKDRQISTPTALCRFCVSRQDPDVSGGHS</sequence>
<dbReference type="HOGENOM" id="CLU_089549_1_0_2"/>
<dbReference type="InterPro" id="IPR019215">
    <property type="entry name" value="DUF2115"/>
</dbReference>
<dbReference type="RefSeq" id="WP_013296020.1">
    <property type="nucleotide sequence ID" value="NC_014408.1"/>
</dbReference>
<reference evidence="2 3" key="2">
    <citation type="journal article" date="2010" name="J. Bacteriol.">
        <title>Complete genome sequence of Methanothermobacter marburgensis, a methanoarchaeon model organism.</title>
        <authorList>
            <person name="Liesegang H."/>
            <person name="Kaster A.K."/>
            <person name="Wiezer A."/>
            <person name="Goenrich M."/>
            <person name="Wollherr A."/>
            <person name="Seedorf H."/>
            <person name="Gottschalk G."/>
            <person name="Thauer R.K."/>
        </authorList>
    </citation>
    <scope>NUCLEOTIDE SEQUENCE [LARGE SCALE GENOMIC DNA]</scope>
    <source>
        <strain evidence="3">ATCC BAA-927 / DSM 2133 / JCM 14651 / NBRC 100331 / OCM 82 / Marburg</strain>
    </source>
</reference>
<dbReference type="EMBL" id="CP001710">
    <property type="protein sequence ID" value="ADL58798.1"/>
    <property type="molecule type" value="Genomic_DNA"/>
</dbReference>
<dbReference type="GeneID" id="9704916"/>
<dbReference type="Proteomes" id="UP000000345">
    <property type="component" value="Chromosome"/>
</dbReference>
<dbReference type="AlphaFoldDB" id="D9PX50"/>
<comment type="similarity">
    <text evidence="1">Belongs to the UPF0305 family.</text>
</comment>
<keyword evidence="3" id="KW-1185">Reference proteome</keyword>
<evidence type="ECO:0000256" key="1">
    <source>
        <dbReference type="HAMAP-Rule" id="MF_00763"/>
    </source>
</evidence>
<dbReference type="PIRSF" id="PIRSF004959">
    <property type="entry name" value="UCP004959"/>
    <property type="match status" value="1"/>
</dbReference>
<evidence type="ECO:0000313" key="2">
    <source>
        <dbReference type="EMBL" id="ADL58798.1"/>
    </source>
</evidence>
<dbReference type="Pfam" id="PF09888">
    <property type="entry name" value="DUF2115"/>
    <property type="match status" value="1"/>
</dbReference>
<dbReference type="HAMAP" id="MF_00763">
    <property type="entry name" value="UPF0305"/>
    <property type="match status" value="1"/>
</dbReference>
<dbReference type="PaxDb" id="79929-MTBMA_c12080"/>
<proteinExistence type="inferred from homology"/>
<dbReference type="STRING" id="79929.MTBMA_c12080"/>
<organism evidence="2 3">
    <name type="scientific">Methanothermobacter marburgensis (strain ATCC BAA-927 / DSM 2133 / JCM 14651 / NBRC 100331 / OCM 82 / Marburg)</name>
    <name type="common">Methanobacterium thermoautotrophicum</name>
    <dbReference type="NCBI Taxonomy" id="79929"/>
    <lineage>
        <taxon>Archaea</taxon>
        <taxon>Methanobacteriati</taxon>
        <taxon>Methanobacteriota</taxon>
        <taxon>Methanomada group</taxon>
        <taxon>Methanobacteria</taxon>
        <taxon>Methanobacteriales</taxon>
        <taxon>Methanobacteriaceae</taxon>
        <taxon>Methanothermobacter</taxon>
    </lineage>
</organism>
<dbReference type="KEGG" id="mmg:MTBMA_c12080"/>
<dbReference type="NCBIfam" id="NF002178">
    <property type="entry name" value="PRK01022.2-1"/>
    <property type="match status" value="1"/>
</dbReference>
<reference key="1">
    <citation type="submission" date="2009-08" db="EMBL/GenBank/DDBJ databases">
        <title>The genome sequence of Methanothermobacter marburgensis.</title>
        <authorList>
            <person name="Kaster A."/>
            <person name="Seedorf H."/>
            <person name="Goenrich M."/>
            <person name="Wiezer A."/>
            <person name="Liesegang H."/>
            <person name="Thauer R."/>
            <person name="Gottschalk G."/>
        </authorList>
    </citation>
    <scope>NUCLEOTIDE SEQUENCE</scope>
    <source>
        <strain>Marburg</strain>
    </source>
</reference>
<dbReference type="OrthoDB" id="81482at2157"/>
<dbReference type="PATRIC" id="fig|79929.8.peg.1174"/>
<accession>D9PX50</accession>